<feature type="region of interest" description="Disordered" evidence="1">
    <location>
        <begin position="1"/>
        <end position="33"/>
    </location>
</feature>
<protein>
    <submittedName>
        <fullName evidence="5">PREDICTED: F-box</fullName>
    </submittedName>
</protein>
<dbReference type="InterPro" id="IPR011057">
    <property type="entry name" value="Mss4-like_sf"/>
</dbReference>
<dbReference type="InterPro" id="IPR036047">
    <property type="entry name" value="F-box-like_dom_sf"/>
</dbReference>
<reference evidence="4 7" key="3">
    <citation type="journal article" date="2022" name="G3 (Bethesda)">
        <title>Whole-genome sequence and methylome profiling of the almond [Prunus dulcis (Mill.) D.A. Webb] cultivar 'Nonpareil'.</title>
        <authorList>
            <person name="D'Amico-Willman K.M."/>
            <person name="Ouma W.Z."/>
            <person name="Meulia T."/>
            <person name="Sideli G.M."/>
            <person name="Gradziel T.M."/>
            <person name="Fresnedo-Ramirez J."/>
        </authorList>
    </citation>
    <scope>NUCLEOTIDE SEQUENCE [LARGE SCALE GENOMIC DNA]</scope>
    <source>
        <strain evidence="4">Clone GOH B32 T37-40</strain>
    </source>
</reference>
<evidence type="ECO:0000313" key="4">
    <source>
        <dbReference type="EMBL" id="KAI5349658.1"/>
    </source>
</evidence>
<name>A0A5E4FNA6_PRUDU</name>
<proteinExistence type="predicted"/>
<dbReference type="InterPro" id="IPR001810">
    <property type="entry name" value="F-box_dom"/>
</dbReference>
<dbReference type="InterPro" id="IPR017451">
    <property type="entry name" value="F-box-assoc_interact_dom"/>
</dbReference>
<dbReference type="Proteomes" id="UP001054821">
    <property type="component" value="Chromosome 1"/>
</dbReference>
<dbReference type="Proteomes" id="UP000327085">
    <property type="component" value="Chromosome 1"/>
</dbReference>
<dbReference type="Pfam" id="PF07734">
    <property type="entry name" value="FBA_1"/>
    <property type="match status" value="1"/>
</dbReference>
<feature type="compositionally biased region" description="Polar residues" evidence="1">
    <location>
        <begin position="22"/>
        <end position="33"/>
    </location>
</feature>
<dbReference type="PANTHER" id="PTHR31672:SF13">
    <property type="entry name" value="F-BOX PROTEIN CPR30-LIKE"/>
    <property type="match status" value="1"/>
</dbReference>
<reference evidence="5" key="1">
    <citation type="submission" date="2019-07" db="EMBL/GenBank/DDBJ databases">
        <authorList>
            <person name="Alioto T."/>
            <person name="Alioto T."/>
            <person name="Gomez Garrido J."/>
        </authorList>
    </citation>
    <scope>NUCLEOTIDE SEQUENCE</scope>
</reference>
<dbReference type="Pfam" id="PF00646">
    <property type="entry name" value="F-box"/>
    <property type="match status" value="1"/>
</dbReference>
<feature type="domain" description="F-box associated beta-propeller type 1" evidence="3">
    <location>
        <begin position="133"/>
        <end position="370"/>
    </location>
</feature>
<evidence type="ECO:0000256" key="1">
    <source>
        <dbReference type="SAM" id="MobiDB-lite"/>
    </source>
</evidence>
<evidence type="ECO:0000313" key="6">
    <source>
        <dbReference type="Proteomes" id="UP000327085"/>
    </source>
</evidence>
<dbReference type="SUPFAM" id="SSF51316">
    <property type="entry name" value="Mss4-like"/>
    <property type="match status" value="1"/>
</dbReference>
<dbReference type="EMBL" id="JAJFAZ020000001">
    <property type="protein sequence ID" value="KAI5349658.1"/>
    <property type="molecule type" value="Genomic_DNA"/>
</dbReference>
<reference evidence="6" key="2">
    <citation type="journal article" date="2020" name="Plant J.">
        <title>Transposons played a major role in the diversification between the closely related almond and peach genomes: results from the almond genome sequence.</title>
        <authorList>
            <person name="Alioto T."/>
            <person name="Alexiou K.G."/>
            <person name="Bardil A."/>
            <person name="Barteri F."/>
            <person name="Castanera R."/>
            <person name="Cruz F."/>
            <person name="Dhingra A."/>
            <person name="Duval H."/>
            <person name="Fernandez I Marti A."/>
            <person name="Frias L."/>
            <person name="Galan B."/>
            <person name="Garcia J.L."/>
            <person name="Howad W."/>
            <person name="Gomez-Garrido J."/>
            <person name="Gut M."/>
            <person name="Julca I."/>
            <person name="Morata J."/>
            <person name="Puigdomenech P."/>
            <person name="Ribeca P."/>
            <person name="Rubio Cabetas M.J."/>
            <person name="Vlasova A."/>
            <person name="Wirthensohn M."/>
            <person name="Garcia-Mas J."/>
            <person name="Gabaldon T."/>
            <person name="Casacuberta J.M."/>
            <person name="Arus P."/>
        </authorList>
    </citation>
    <scope>NUCLEOTIDE SEQUENCE [LARGE SCALE GENOMIC DNA]</scope>
    <source>
        <strain evidence="6">cv. Texas</strain>
    </source>
</reference>
<dbReference type="EMBL" id="CABIKO010000154">
    <property type="protein sequence ID" value="VVA28940.1"/>
    <property type="molecule type" value="Genomic_DNA"/>
</dbReference>
<organism evidence="5 6">
    <name type="scientific">Prunus dulcis</name>
    <name type="common">Almond</name>
    <name type="synonym">Amygdalus dulcis</name>
    <dbReference type="NCBI Taxonomy" id="3755"/>
    <lineage>
        <taxon>Eukaryota</taxon>
        <taxon>Viridiplantae</taxon>
        <taxon>Streptophyta</taxon>
        <taxon>Embryophyta</taxon>
        <taxon>Tracheophyta</taxon>
        <taxon>Spermatophyta</taxon>
        <taxon>Magnoliopsida</taxon>
        <taxon>eudicotyledons</taxon>
        <taxon>Gunneridae</taxon>
        <taxon>Pentapetalae</taxon>
        <taxon>rosids</taxon>
        <taxon>fabids</taxon>
        <taxon>Rosales</taxon>
        <taxon>Rosaceae</taxon>
        <taxon>Amygdaloideae</taxon>
        <taxon>Amygdaleae</taxon>
        <taxon>Prunus</taxon>
    </lineage>
</organism>
<evidence type="ECO:0000313" key="5">
    <source>
        <dbReference type="EMBL" id="VVA28940.1"/>
    </source>
</evidence>
<dbReference type="InParanoid" id="A0A5E4FNA6"/>
<evidence type="ECO:0000313" key="7">
    <source>
        <dbReference type="Proteomes" id="UP001054821"/>
    </source>
</evidence>
<dbReference type="NCBIfam" id="TIGR01640">
    <property type="entry name" value="F_box_assoc_1"/>
    <property type="match status" value="1"/>
</dbReference>
<feature type="compositionally biased region" description="Basic residues" evidence="1">
    <location>
        <begin position="1"/>
        <end position="18"/>
    </location>
</feature>
<dbReference type="AlphaFoldDB" id="A0A5E4FNA6"/>
<dbReference type="Gramene" id="VVA28940">
    <property type="protein sequence ID" value="VVA28940"/>
    <property type="gene ID" value="Prudul26B027866"/>
</dbReference>
<dbReference type="Gene3D" id="1.20.1280.50">
    <property type="match status" value="1"/>
</dbReference>
<evidence type="ECO:0000259" key="2">
    <source>
        <dbReference type="Pfam" id="PF00646"/>
    </source>
</evidence>
<dbReference type="InterPro" id="IPR006527">
    <property type="entry name" value="F-box-assoc_dom_typ1"/>
</dbReference>
<accession>A0A5E4FNA6</accession>
<dbReference type="InterPro" id="IPR050796">
    <property type="entry name" value="SCF_F-box_component"/>
</dbReference>
<evidence type="ECO:0000259" key="3">
    <source>
        <dbReference type="Pfam" id="PF07734"/>
    </source>
</evidence>
<dbReference type="PANTHER" id="PTHR31672">
    <property type="entry name" value="BNACNNG10540D PROTEIN"/>
    <property type="match status" value="1"/>
</dbReference>
<dbReference type="SUPFAM" id="SSF81383">
    <property type="entry name" value="F-box domain"/>
    <property type="match status" value="1"/>
</dbReference>
<feature type="domain" description="F-box" evidence="2">
    <location>
        <begin position="40"/>
        <end position="79"/>
    </location>
</feature>
<sequence length="506" mass="56838">MMPREKKGKNPMTSKKRVAQTPPISSKQQEQWQPNGPCKILQLQRALVLDILSRLTINTLFNCRCVCKAWLSLISDPQFAHLCISRSPIGILIKTFPPKSITRRLDFAQIEESADSRWRLEKMRFTPKTSLPISEFNLMNSCNGLICLSGPERGGLLYVCNPVLGEFITIERSGKGRPSFNCVGLGFSVGTGEYKVLQSFLQSSEPVTSYNYEAEIYTIGTGFWRSIGKASGSLGPQLPFNAYLHGALHWISCFRDVPELINSFNFETEQFQALPPPSYFGPLQKQFSDCLKLGVWEGCLVLCVFGDDSSKFVMWVMKDYGVQESWAKTFVIENLYPRELSCDLYEPMLFLSNGEIVMSYNDWVVVCYNQKRMSFRETRITRTRSEFHAIGYSPCFVSLYDISKAEEVKRVQGSKNCDKLSAEGSFDYAGSGMPHHKSTKLNSGYAWPAFEGGLLNSMNSSATTISFQPDFTAMGFPCARCGEHLGYVFRGKGFPLCQRCSNAGSS</sequence>
<gene>
    <name evidence="5" type="ORF">ALMOND_2B027866</name>
    <name evidence="4" type="ORF">L3X38_002547</name>
</gene>
<dbReference type="Gene3D" id="2.170.150.20">
    <property type="entry name" value="Peptide methionine sulfoxide reductase"/>
    <property type="match status" value="1"/>
</dbReference>
<keyword evidence="7" id="KW-1185">Reference proteome</keyword>
<dbReference type="OMA" id="WISCFRD"/>